<dbReference type="AlphaFoldDB" id="A0AAD8UQY6"/>
<reference evidence="1" key="1">
    <citation type="submission" date="2021-12" db="EMBL/GenBank/DDBJ databases">
        <title>Comparative genomics, transcriptomics and evolutionary studies reveal genomic signatures of adaptation to plant cell wall in hemibiotrophic fungi.</title>
        <authorList>
            <consortium name="DOE Joint Genome Institute"/>
            <person name="Baroncelli R."/>
            <person name="Diaz J.F."/>
            <person name="Benocci T."/>
            <person name="Peng M."/>
            <person name="Battaglia E."/>
            <person name="Haridas S."/>
            <person name="Andreopoulos W."/>
            <person name="Labutti K."/>
            <person name="Pangilinan J."/>
            <person name="Floch G.L."/>
            <person name="Makela M.R."/>
            <person name="Henrissat B."/>
            <person name="Grigoriev I.V."/>
            <person name="Crouch J.A."/>
            <person name="De Vries R.P."/>
            <person name="Sukno S.A."/>
            <person name="Thon M.R."/>
        </authorList>
    </citation>
    <scope>NUCLEOTIDE SEQUENCE</scope>
    <source>
        <strain evidence="1">CBS 112980</strain>
    </source>
</reference>
<evidence type="ECO:0000313" key="1">
    <source>
        <dbReference type="EMBL" id="KAK1727252.1"/>
    </source>
</evidence>
<proteinExistence type="predicted"/>
<evidence type="ECO:0008006" key="3">
    <source>
        <dbReference type="Google" id="ProtNLM"/>
    </source>
</evidence>
<keyword evidence="2" id="KW-1185">Reference proteome</keyword>
<dbReference type="Proteomes" id="UP001244207">
    <property type="component" value="Unassembled WGS sequence"/>
</dbReference>
<comment type="caution">
    <text evidence="1">The sequence shown here is derived from an EMBL/GenBank/DDBJ whole genome shotgun (WGS) entry which is preliminary data.</text>
</comment>
<organism evidence="1 2">
    <name type="scientific">Glomerella acutata</name>
    <name type="common">Colletotrichum acutatum</name>
    <dbReference type="NCBI Taxonomy" id="27357"/>
    <lineage>
        <taxon>Eukaryota</taxon>
        <taxon>Fungi</taxon>
        <taxon>Dikarya</taxon>
        <taxon>Ascomycota</taxon>
        <taxon>Pezizomycotina</taxon>
        <taxon>Sordariomycetes</taxon>
        <taxon>Hypocreomycetidae</taxon>
        <taxon>Glomerellales</taxon>
        <taxon>Glomerellaceae</taxon>
        <taxon>Colletotrichum</taxon>
        <taxon>Colletotrichum acutatum species complex</taxon>
    </lineage>
</organism>
<protein>
    <recommendedName>
        <fullName evidence="3">HNH nuclease domain-containing protein</fullName>
    </recommendedName>
</protein>
<dbReference type="GeneID" id="85399269"/>
<accession>A0AAD8UQY6</accession>
<dbReference type="EMBL" id="JAHMHS010000026">
    <property type="protein sequence ID" value="KAK1727252.1"/>
    <property type="molecule type" value="Genomic_DNA"/>
</dbReference>
<evidence type="ECO:0000313" key="2">
    <source>
        <dbReference type="Proteomes" id="UP001244207"/>
    </source>
</evidence>
<name>A0AAD8UQY6_GLOAC</name>
<sequence length="344" mass="39475">MRQLGDYHDLDEEIIPAGIPSDNAIPYRIQQHSEIARLSQDPEKTRRTSEHVDKIIDEYKDFEEPELSRPREGGIDVPMARLGGLDLNYKICQIEEDLLALRETSGEIDNTRRSPWELEMGSETKLWITTEGNPVNTRHQKSPGADISTADILLESDEHYWCHAAGSWMHQEGTSKDDPAQPLPQRHVVANIVPHFSNVPSGILEDLFRERTDDLSGPANSLLLSKQIQRRFAHYKLVIVPVDPEERSITRWKIDILDKKIEKVCLEDVTFTPGGDRRPFSARGLQDRELVFLNDKRPAARFLYFHFIMALTRLKDTKAESWKDARAKYLSHNPSPTLLHFLPS</sequence>
<dbReference type="RefSeq" id="XP_060367307.1">
    <property type="nucleotide sequence ID" value="XM_060515371.1"/>
</dbReference>
<gene>
    <name evidence="1" type="ORF">BDZ83DRAFT_772040</name>
</gene>